<dbReference type="PROSITE" id="PS50181">
    <property type="entry name" value="FBOX"/>
    <property type="match status" value="1"/>
</dbReference>
<organism evidence="2 3">
    <name type="scientific">Eruca vesicaria subsp. sativa</name>
    <name type="common">Garden rocket</name>
    <name type="synonym">Eruca sativa</name>
    <dbReference type="NCBI Taxonomy" id="29727"/>
    <lineage>
        <taxon>Eukaryota</taxon>
        <taxon>Viridiplantae</taxon>
        <taxon>Streptophyta</taxon>
        <taxon>Embryophyta</taxon>
        <taxon>Tracheophyta</taxon>
        <taxon>Spermatophyta</taxon>
        <taxon>Magnoliopsida</taxon>
        <taxon>eudicotyledons</taxon>
        <taxon>Gunneridae</taxon>
        <taxon>Pentapetalae</taxon>
        <taxon>rosids</taxon>
        <taxon>malvids</taxon>
        <taxon>Brassicales</taxon>
        <taxon>Brassicaceae</taxon>
        <taxon>Brassiceae</taxon>
        <taxon>Eruca</taxon>
    </lineage>
</organism>
<evidence type="ECO:0000313" key="2">
    <source>
        <dbReference type="EMBL" id="CAH8347661.1"/>
    </source>
</evidence>
<dbReference type="SUPFAM" id="SSF81383">
    <property type="entry name" value="F-box domain"/>
    <property type="match status" value="1"/>
</dbReference>
<sequence length="379" mass="44155">MASFSTLPHDLIKEILYKSPAESLVRLRLTCKQLRGLINKDSFIYEYMDRSPVKFLRIDQTVQIMDPVTRTRSEIPIPDEFQPLDNIIAMFHCDGLMLCRCSFLMPSELEKLALWNPLTRKVSWVDEPSQKPFWTFDYYGIGYVLNEPPLRDYKILKFSVERSGEVEVHIYECMSKSWRTLFDDTKVDWKVVPRCNGVAVKGNLYWLAKKNSRNFILGFDFSDETFKDICFCHLPYYNNYLSCYEGDKLSLLEQNRLVLSPIEVWVSSKLADGNVSFIQYLRVDSPDLPLLRFFTYFSTYKPHPVYCIDKDKLIIACYEGDQAHEGPILSTSITLCEIDKDSGVISKEIVTVPPYWNFSAELFRPYGYIYVPSLVCFPV</sequence>
<dbReference type="PANTHER" id="PTHR31672:SF13">
    <property type="entry name" value="F-BOX PROTEIN CPR30-LIKE"/>
    <property type="match status" value="1"/>
</dbReference>
<accession>A0ABC8JZC0</accession>
<dbReference type="InterPro" id="IPR001810">
    <property type="entry name" value="F-box_dom"/>
</dbReference>
<comment type="caution">
    <text evidence="2">The sequence shown here is derived from an EMBL/GenBank/DDBJ whole genome shotgun (WGS) entry which is preliminary data.</text>
</comment>
<evidence type="ECO:0000313" key="3">
    <source>
        <dbReference type="Proteomes" id="UP001642260"/>
    </source>
</evidence>
<dbReference type="Pfam" id="PF07734">
    <property type="entry name" value="FBA_1"/>
    <property type="match status" value="1"/>
</dbReference>
<dbReference type="PANTHER" id="PTHR31672">
    <property type="entry name" value="BNACNNG10540D PROTEIN"/>
    <property type="match status" value="1"/>
</dbReference>
<protein>
    <recommendedName>
        <fullName evidence="1">F-box domain-containing protein</fullName>
    </recommendedName>
</protein>
<name>A0ABC8JZC0_ERUVS</name>
<dbReference type="EMBL" id="CAKOAT010157489">
    <property type="protein sequence ID" value="CAH8347661.1"/>
    <property type="molecule type" value="Genomic_DNA"/>
</dbReference>
<keyword evidence="3" id="KW-1185">Reference proteome</keyword>
<dbReference type="InterPro" id="IPR050796">
    <property type="entry name" value="SCF_F-box_component"/>
</dbReference>
<dbReference type="Pfam" id="PF00646">
    <property type="entry name" value="F-box"/>
    <property type="match status" value="1"/>
</dbReference>
<proteinExistence type="predicted"/>
<dbReference type="InterPro" id="IPR036047">
    <property type="entry name" value="F-box-like_dom_sf"/>
</dbReference>
<dbReference type="SMART" id="SM00256">
    <property type="entry name" value="FBOX"/>
    <property type="match status" value="1"/>
</dbReference>
<evidence type="ECO:0000259" key="1">
    <source>
        <dbReference type="PROSITE" id="PS50181"/>
    </source>
</evidence>
<dbReference type="Proteomes" id="UP001642260">
    <property type="component" value="Unassembled WGS sequence"/>
</dbReference>
<dbReference type="AlphaFoldDB" id="A0ABC8JZC0"/>
<gene>
    <name evidence="2" type="ORF">ERUC_LOCUS17187</name>
</gene>
<dbReference type="NCBIfam" id="TIGR01640">
    <property type="entry name" value="F_box_assoc_1"/>
    <property type="match status" value="1"/>
</dbReference>
<reference evidence="2 3" key="1">
    <citation type="submission" date="2022-03" db="EMBL/GenBank/DDBJ databases">
        <authorList>
            <person name="Macdonald S."/>
            <person name="Ahmed S."/>
            <person name="Newling K."/>
        </authorList>
    </citation>
    <scope>NUCLEOTIDE SEQUENCE [LARGE SCALE GENOMIC DNA]</scope>
</reference>
<dbReference type="InterPro" id="IPR017451">
    <property type="entry name" value="F-box-assoc_interact_dom"/>
</dbReference>
<feature type="domain" description="F-box" evidence="1">
    <location>
        <begin position="1"/>
        <end position="48"/>
    </location>
</feature>
<dbReference type="InterPro" id="IPR006527">
    <property type="entry name" value="F-box-assoc_dom_typ1"/>
</dbReference>